<keyword evidence="7" id="KW-1185">Reference proteome</keyword>
<dbReference type="SUPFAM" id="SSF50998">
    <property type="entry name" value="Quinoprotein alcohol dehydrogenase-like"/>
    <property type="match status" value="1"/>
</dbReference>
<dbReference type="GO" id="GO:0051205">
    <property type="term" value="P:protein insertion into membrane"/>
    <property type="evidence" value="ECO:0007669"/>
    <property type="project" value="UniProtKB-UniRule"/>
</dbReference>
<keyword evidence="4" id="KW-0564">Palmitate</keyword>
<dbReference type="PANTHER" id="PTHR34512">
    <property type="entry name" value="CELL SURFACE PROTEIN"/>
    <property type="match status" value="1"/>
</dbReference>
<dbReference type="GO" id="GO:0043165">
    <property type="term" value="P:Gram-negative-bacterium-type cell outer membrane assembly"/>
    <property type="evidence" value="ECO:0007669"/>
    <property type="project" value="UniProtKB-UniRule"/>
</dbReference>
<dbReference type="Gene3D" id="2.130.10.10">
    <property type="entry name" value="YVTN repeat-like/Quinoprotein amine dehydrogenase"/>
    <property type="match status" value="1"/>
</dbReference>
<comment type="subcellular location">
    <subcellularLocation>
        <location evidence="4">Cell outer membrane</location>
        <topology evidence="4">Lipid-anchor</topology>
    </subcellularLocation>
</comment>
<accession>A0A0A2SMC9</accession>
<dbReference type="OrthoDB" id="5173551at2"/>
<dbReference type="GO" id="GO:0009279">
    <property type="term" value="C:cell outer membrane"/>
    <property type="evidence" value="ECO:0007669"/>
    <property type="project" value="UniProtKB-SubCell"/>
</dbReference>
<keyword evidence="4" id="KW-0449">Lipoprotein</keyword>
<dbReference type="Proteomes" id="UP000054422">
    <property type="component" value="Unassembled WGS sequence"/>
</dbReference>
<name>A0A0A2SMC9_9GAMM</name>
<organism evidence="6 7">
    <name type="scientific">Legionella norrlandica</name>
    <dbReference type="NCBI Taxonomy" id="1498499"/>
    <lineage>
        <taxon>Bacteria</taxon>
        <taxon>Pseudomonadati</taxon>
        <taxon>Pseudomonadota</taxon>
        <taxon>Gammaproteobacteria</taxon>
        <taxon>Legionellales</taxon>
        <taxon>Legionellaceae</taxon>
        <taxon>Legionella</taxon>
    </lineage>
</organism>
<evidence type="ECO:0000313" key="6">
    <source>
        <dbReference type="EMBL" id="KGP62305.1"/>
    </source>
</evidence>
<comment type="subunit">
    <text evidence="4">Part of the Bam complex.</text>
</comment>
<dbReference type="STRING" id="1498499.EP47_01630"/>
<dbReference type="SMART" id="SM00564">
    <property type="entry name" value="PQQ"/>
    <property type="match status" value="7"/>
</dbReference>
<dbReference type="InterPro" id="IPR011047">
    <property type="entry name" value="Quinoprotein_ADH-like_sf"/>
</dbReference>
<evidence type="ECO:0000256" key="3">
    <source>
        <dbReference type="ARBA" id="ARBA00023237"/>
    </source>
</evidence>
<dbReference type="InterPro" id="IPR018391">
    <property type="entry name" value="PQQ_b-propeller_rpt"/>
</dbReference>
<comment type="caution">
    <text evidence="6">The sequence shown here is derived from an EMBL/GenBank/DDBJ whole genome shotgun (WGS) entry which is preliminary data.</text>
</comment>
<dbReference type="PROSITE" id="PS51257">
    <property type="entry name" value="PROKAR_LIPOPROTEIN"/>
    <property type="match status" value="1"/>
</dbReference>
<evidence type="ECO:0000256" key="4">
    <source>
        <dbReference type="HAMAP-Rule" id="MF_00923"/>
    </source>
</evidence>
<dbReference type="HAMAP" id="MF_00923">
    <property type="entry name" value="OM_assembly_BamB"/>
    <property type="match status" value="1"/>
</dbReference>
<dbReference type="InterPro" id="IPR002372">
    <property type="entry name" value="PQQ_rpt_dom"/>
</dbReference>
<dbReference type="InterPro" id="IPR017687">
    <property type="entry name" value="BamB"/>
</dbReference>
<dbReference type="NCBIfam" id="TIGR03300">
    <property type="entry name" value="assembly_YfgL"/>
    <property type="match status" value="1"/>
</dbReference>
<proteinExistence type="inferred from homology"/>
<evidence type="ECO:0000259" key="5">
    <source>
        <dbReference type="Pfam" id="PF13360"/>
    </source>
</evidence>
<keyword evidence="2 4" id="KW-0472">Membrane</keyword>
<dbReference type="Pfam" id="PF13360">
    <property type="entry name" value="PQQ_2"/>
    <property type="match status" value="1"/>
</dbReference>
<dbReference type="AlphaFoldDB" id="A0A0A2SMC9"/>
<comment type="function">
    <text evidence="4">Part of the outer membrane protein assembly complex, which is involved in assembly and insertion of beta-barrel proteins into the outer membrane.</text>
</comment>
<evidence type="ECO:0000313" key="7">
    <source>
        <dbReference type="Proteomes" id="UP000054422"/>
    </source>
</evidence>
<dbReference type="EMBL" id="JNCF01000082">
    <property type="protein sequence ID" value="KGP62305.1"/>
    <property type="molecule type" value="Genomic_DNA"/>
</dbReference>
<sequence>MKMRIFILVLFTLIQGCNRIDDYMLGKDNTPQPKELKDIQTKVKIAQNWATPVGKTHKGHEYLNLRPVIRGDIVYTADASGLVQAVGKKDGQIKWSTLLKSNIVSGPTVADGFIVVGTSTSSLVLLNQADGKEIWQNKVSAEVLAPPAISHQKVIAKTIDGKVYAIDAVNGKQLWVADHGSPSLVLKASSSPIIVDNLVLIGFSDGKLDALELQTGRLIWQRSIAYGIGASDVDRLVDIDSDPIISNNIAYLASYQGYVGALSLSDGQFIWRKPASVYKNMLLSHNSLYFTDSNDVLWSLNSQTGQVNWKQTALKARGLTAPVLVGDDLAVGDKTGYLHIISTQTGELMGRSQLSGGVAVAPSVSGKKMYVLTDNGMLNQLAVS</sequence>
<comment type="similarity">
    <text evidence="4">Belongs to the BamB family.</text>
</comment>
<evidence type="ECO:0000256" key="1">
    <source>
        <dbReference type="ARBA" id="ARBA00022729"/>
    </source>
</evidence>
<keyword evidence="1 4" id="KW-0732">Signal</keyword>
<feature type="domain" description="Pyrrolo-quinoline quinone repeat" evidence="5">
    <location>
        <begin position="80"/>
        <end position="311"/>
    </location>
</feature>
<dbReference type="RefSeq" id="WP_035891314.1">
    <property type="nucleotide sequence ID" value="NZ_JNCF01000082.1"/>
</dbReference>
<evidence type="ECO:0000256" key="2">
    <source>
        <dbReference type="ARBA" id="ARBA00023136"/>
    </source>
</evidence>
<reference evidence="6 7" key="1">
    <citation type="submission" date="2014-05" db="EMBL/GenBank/DDBJ databases">
        <authorList>
            <person name="Rizzardi K."/>
            <person name="Winiecka-Krusnell J."/>
            <person name="Ramliden M."/>
            <person name="Alm E."/>
            <person name="Andersson S."/>
            <person name="Byfors S."/>
        </authorList>
    </citation>
    <scope>NUCLEOTIDE SEQUENCE [LARGE SCALE GENOMIC DNA]</scope>
    <source>
        <strain evidence="6 7">LEGN</strain>
    </source>
</reference>
<protein>
    <recommendedName>
        <fullName evidence="4">Outer membrane protein assembly factor BamB</fullName>
    </recommendedName>
</protein>
<dbReference type="InterPro" id="IPR015943">
    <property type="entry name" value="WD40/YVTN_repeat-like_dom_sf"/>
</dbReference>
<gene>
    <name evidence="4" type="primary">bamB</name>
    <name evidence="6" type="ORF">EP47_01630</name>
</gene>
<keyword evidence="3 4" id="KW-0998">Cell outer membrane</keyword>
<dbReference type="PANTHER" id="PTHR34512:SF30">
    <property type="entry name" value="OUTER MEMBRANE PROTEIN ASSEMBLY FACTOR BAMB"/>
    <property type="match status" value="1"/>
</dbReference>